<accession>A0A0U5EZQ2</accession>
<protein>
    <submittedName>
        <fullName evidence="1">Uncharacterized protein</fullName>
    </submittedName>
</protein>
<organism evidence="1 2">
    <name type="scientific">Acetobacter senegalensis</name>
    <dbReference type="NCBI Taxonomy" id="446692"/>
    <lineage>
        <taxon>Bacteria</taxon>
        <taxon>Pseudomonadati</taxon>
        <taxon>Pseudomonadota</taxon>
        <taxon>Alphaproteobacteria</taxon>
        <taxon>Acetobacterales</taxon>
        <taxon>Acetobacteraceae</taxon>
        <taxon>Acetobacter</taxon>
    </lineage>
</organism>
<dbReference type="AlphaFoldDB" id="A0A0U5EZQ2"/>
<name>A0A0U5EZQ2_9PROT</name>
<dbReference type="Proteomes" id="UP000056109">
    <property type="component" value="Chromosome I"/>
</dbReference>
<dbReference type="PATRIC" id="fig|446692.3.peg.1895"/>
<gene>
    <name evidence="1" type="ORF">ASN_1845</name>
</gene>
<evidence type="ECO:0000313" key="1">
    <source>
        <dbReference type="EMBL" id="CEF41176.1"/>
    </source>
</evidence>
<keyword evidence="2" id="KW-1185">Reference proteome</keyword>
<proteinExistence type="predicted"/>
<sequence>MDKFCRNAKFGLSLTALGREVWMIYDNTIFGAGTQNALELAEALERSKN</sequence>
<evidence type="ECO:0000313" key="2">
    <source>
        <dbReference type="Proteomes" id="UP000056109"/>
    </source>
</evidence>
<dbReference type="EMBL" id="LN606600">
    <property type="protein sequence ID" value="CEF41176.1"/>
    <property type="molecule type" value="Genomic_DNA"/>
</dbReference>
<dbReference type="KEGG" id="asz:ASN_1845"/>
<reference evidence="2" key="1">
    <citation type="submission" date="2014-09" db="EMBL/GenBank/DDBJ databases">
        <authorList>
            <person name="Illeghems K.G."/>
        </authorList>
    </citation>
    <scope>NUCLEOTIDE SEQUENCE [LARGE SCALE GENOMIC DNA]</scope>
    <source>
        <strain evidence="2">108B</strain>
    </source>
</reference>